<proteinExistence type="predicted"/>
<dbReference type="InterPro" id="IPR003848">
    <property type="entry name" value="DUF218"/>
</dbReference>
<dbReference type="Gene3D" id="3.40.50.620">
    <property type="entry name" value="HUPs"/>
    <property type="match status" value="1"/>
</dbReference>
<evidence type="ECO:0000313" key="4">
    <source>
        <dbReference type="Proteomes" id="UP000256829"/>
    </source>
</evidence>
<comment type="caution">
    <text evidence="3">The sequence shown here is derived from an EMBL/GenBank/DDBJ whole genome shotgun (WGS) entry which is preliminary data.</text>
</comment>
<protein>
    <submittedName>
        <fullName evidence="3">YdcF family protein</fullName>
    </submittedName>
</protein>
<accession>A0A3D8VJM5</accession>
<keyword evidence="4" id="KW-1185">Reference proteome</keyword>
<dbReference type="GO" id="GO:0000270">
    <property type="term" value="P:peptidoglycan metabolic process"/>
    <property type="evidence" value="ECO:0007669"/>
    <property type="project" value="TreeGrafter"/>
</dbReference>
<evidence type="ECO:0000259" key="2">
    <source>
        <dbReference type="Pfam" id="PF02698"/>
    </source>
</evidence>
<dbReference type="CDD" id="cd06259">
    <property type="entry name" value="YdcF-like"/>
    <property type="match status" value="1"/>
</dbReference>
<dbReference type="InterPro" id="IPR014729">
    <property type="entry name" value="Rossmann-like_a/b/a_fold"/>
</dbReference>
<keyword evidence="1" id="KW-0472">Membrane</keyword>
<feature type="domain" description="DUF218" evidence="2">
    <location>
        <begin position="104"/>
        <end position="261"/>
    </location>
</feature>
<dbReference type="GO" id="GO:0005886">
    <property type="term" value="C:plasma membrane"/>
    <property type="evidence" value="ECO:0007669"/>
    <property type="project" value="TreeGrafter"/>
</dbReference>
<sequence>MPATVKNALRGCVRPSRARGLFMQDCGAMSHLLLSPMTWALLWMAAAWLTWRRARAWWRVALIVAGLTIVLLCTPLGANLLIRAVEARVPASARCGANDASAPIVVLAGGLEDEPRAQDDYIALTPSSWRRLRGGVELWRRGAPVPMTIAGGGPFSISEAAVLGRLAQDWGVPAQRLHEETQSANTWESAMALRGSLPPRVRVVSSATHLPRALVAFEAAGFTPCMVASDSLYVPMGSVGYFLPQLSAMQKTQIALYELLGEASYRWRARREPTTTPR</sequence>
<feature type="transmembrane region" description="Helical" evidence="1">
    <location>
        <begin position="32"/>
        <end position="51"/>
    </location>
</feature>
<dbReference type="Pfam" id="PF02698">
    <property type="entry name" value="DUF218"/>
    <property type="match status" value="1"/>
</dbReference>
<dbReference type="EMBL" id="QTJR01000001">
    <property type="protein sequence ID" value="RDY69525.1"/>
    <property type="molecule type" value="Genomic_DNA"/>
</dbReference>
<dbReference type="InterPro" id="IPR051599">
    <property type="entry name" value="Cell_Envelope_Assoc"/>
</dbReference>
<dbReference type="Proteomes" id="UP000256829">
    <property type="component" value="Unassembled WGS sequence"/>
</dbReference>
<dbReference type="PANTHER" id="PTHR30336">
    <property type="entry name" value="INNER MEMBRANE PROTEIN, PROBABLE PERMEASE"/>
    <property type="match status" value="1"/>
</dbReference>
<name>A0A3D8VJM5_9GAMM</name>
<dbReference type="AlphaFoldDB" id="A0A3D8VJM5"/>
<evidence type="ECO:0000313" key="3">
    <source>
        <dbReference type="EMBL" id="RDY69525.1"/>
    </source>
</evidence>
<dbReference type="PANTHER" id="PTHR30336:SF4">
    <property type="entry name" value="ENVELOPE BIOGENESIS FACTOR ELYC"/>
    <property type="match status" value="1"/>
</dbReference>
<reference evidence="3 4" key="1">
    <citation type="submission" date="2018-08" db="EMBL/GenBank/DDBJ databases">
        <title>Lysobacter soli KCTC 22011, whole genome shotgun sequence.</title>
        <authorList>
            <person name="Zhang X."/>
            <person name="Feng G."/>
            <person name="Zhu H."/>
        </authorList>
    </citation>
    <scope>NUCLEOTIDE SEQUENCE [LARGE SCALE GENOMIC DNA]</scope>
    <source>
        <strain evidence="3 4">KCTC 22011</strain>
    </source>
</reference>
<organism evidence="3 4">
    <name type="scientific">Lysobacter soli</name>
    <dbReference type="NCBI Taxonomy" id="453783"/>
    <lineage>
        <taxon>Bacteria</taxon>
        <taxon>Pseudomonadati</taxon>
        <taxon>Pseudomonadota</taxon>
        <taxon>Gammaproteobacteria</taxon>
        <taxon>Lysobacterales</taxon>
        <taxon>Lysobacteraceae</taxon>
        <taxon>Lysobacter</taxon>
    </lineage>
</organism>
<dbReference type="GO" id="GO:0043164">
    <property type="term" value="P:Gram-negative-bacterium-type cell wall biogenesis"/>
    <property type="evidence" value="ECO:0007669"/>
    <property type="project" value="TreeGrafter"/>
</dbReference>
<feature type="transmembrane region" description="Helical" evidence="1">
    <location>
        <begin position="57"/>
        <end position="82"/>
    </location>
</feature>
<keyword evidence="1" id="KW-0812">Transmembrane</keyword>
<evidence type="ECO:0000256" key="1">
    <source>
        <dbReference type="SAM" id="Phobius"/>
    </source>
</evidence>
<keyword evidence="1" id="KW-1133">Transmembrane helix</keyword>
<gene>
    <name evidence="3" type="ORF">DX912_01865</name>
</gene>